<dbReference type="RefSeq" id="XP_030993207.1">
    <property type="nucleotide sequence ID" value="XM_031142481.1"/>
</dbReference>
<dbReference type="InParanoid" id="A0A507AXL9"/>
<keyword evidence="3" id="KW-1185">Reference proteome</keyword>
<organism evidence="2 3">
    <name type="scientific">Thyridium curvatum</name>
    <dbReference type="NCBI Taxonomy" id="1093900"/>
    <lineage>
        <taxon>Eukaryota</taxon>
        <taxon>Fungi</taxon>
        <taxon>Dikarya</taxon>
        <taxon>Ascomycota</taxon>
        <taxon>Pezizomycotina</taxon>
        <taxon>Sordariomycetes</taxon>
        <taxon>Sordariomycetidae</taxon>
        <taxon>Thyridiales</taxon>
        <taxon>Thyridiaceae</taxon>
        <taxon>Thyridium</taxon>
    </lineage>
</organism>
<accession>A0A507AXL9</accession>
<reference evidence="2 3" key="1">
    <citation type="submission" date="2019-06" db="EMBL/GenBank/DDBJ databases">
        <title>Draft genome sequence of the filamentous fungus Phialemoniopsis curvata isolated from diesel fuel.</title>
        <authorList>
            <person name="Varaljay V.A."/>
            <person name="Lyon W.J."/>
            <person name="Crouch A.L."/>
            <person name="Drake C.E."/>
            <person name="Hollomon J.M."/>
            <person name="Nadeau L.J."/>
            <person name="Nunn H.S."/>
            <person name="Stevenson B.S."/>
            <person name="Bojanowski C.L."/>
            <person name="Crookes-Goodson W.J."/>
        </authorList>
    </citation>
    <scope>NUCLEOTIDE SEQUENCE [LARGE SCALE GENOMIC DNA]</scope>
    <source>
        <strain evidence="2 3">D216</strain>
    </source>
</reference>
<protein>
    <submittedName>
        <fullName evidence="2">Uncharacterized protein</fullName>
    </submittedName>
</protein>
<dbReference type="Proteomes" id="UP000319257">
    <property type="component" value="Unassembled WGS sequence"/>
</dbReference>
<sequence length="142" mass="15171">MTEPSKPKRWLSRIKQKLSGGKGAAQSSPHAGTTPSKRTQSMPTNSEVLARLQPDKYHYDLTVQPGPPTADSSATLDQAAPVGDASQEPTRKETGVNPTKSSAAKASDLVAPAKESERPRQCAMCLGYLDYRPGGEMCQCRG</sequence>
<dbReference type="GeneID" id="41975154"/>
<proteinExistence type="predicted"/>
<feature type="region of interest" description="Disordered" evidence="1">
    <location>
        <begin position="1"/>
        <end position="116"/>
    </location>
</feature>
<evidence type="ECO:0000313" key="3">
    <source>
        <dbReference type="Proteomes" id="UP000319257"/>
    </source>
</evidence>
<evidence type="ECO:0000313" key="2">
    <source>
        <dbReference type="EMBL" id="TPX11496.1"/>
    </source>
</evidence>
<evidence type="ECO:0000256" key="1">
    <source>
        <dbReference type="SAM" id="MobiDB-lite"/>
    </source>
</evidence>
<gene>
    <name evidence="2" type="ORF">E0L32_007707</name>
</gene>
<feature type="compositionally biased region" description="Basic residues" evidence="1">
    <location>
        <begin position="7"/>
        <end position="16"/>
    </location>
</feature>
<name>A0A507AXL9_9PEZI</name>
<feature type="compositionally biased region" description="Polar residues" evidence="1">
    <location>
        <begin position="25"/>
        <end position="47"/>
    </location>
</feature>
<comment type="caution">
    <text evidence="2">The sequence shown here is derived from an EMBL/GenBank/DDBJ whole genome shotgun (WGS) entry which is preliminary data.</text>
</comment>
<dbReference type="AlphaFoldDB" id="A0A507AXL9"/>
<dbReference type="EMBL" id="SKBQ01000048">
    <property type="protein sequence ID" value="TPX11496.1"/>
    <property type="molecule type" value="Genomic_DNA"/>
</dbReference>